<sequence>MPLNIDFQQICLHLLNFAILFTGLYLILYKPVKDFMNKRQEHYKDMEKKADDNKAEAEELKKSYEEKLASVDEEISAKKRSADAEISSLRKEQIEKAEAEAEKIVKDAKDKAKRESDRIIHEADKEAKNIVADAAEQLVKGSLSDNYDAFLKETNKE</sequence>
<evidence type="ECO:0000256" key="1">
    <source>
        <dbReference type="ARBA" id="ARBA00005513"/>
    </source>
</evidence>
<keyword evidence="6 12" id="KW-1133">Transmembrane helix</keyword>
<comment type="subcellular location">
    <subcellularLocation>
        <location evidence="12">Cell membrane</location>
        <topology evidence="12">Single-pass membrane protein</topology>
    </subcellularLocation>
    <subcellularLocation>
        <location evidence="11">Endomembrane system</location>
        <topology evidence="11">Single-pass membrane protein</topology>
    </subcellularLocation>
</comment>
<comment type="similarity">
    <text evidence="1 12 13">Belongs to the ATPase B chain family.</text>
</comment>
<keyword evidence="9 12" id="KW-0066">ATP synthesis</keyword>
<evidence type="ECO:0000256" key="9">
    <source>
        <dbReference type="ARBA" id="ARBA00023310"/>
    </source>
</evidence>
<keyword evidence="4 12" id="KW-0812">Transmembrane</keyword>
<keyword evidence="8 12" id="KW-0472">Membrane</keyword>
<dbReference type="GO" id="GO:0045259">
    <property type="term" value="C:proton-transporting ATP synthase complex"/>
    <property type="evidence" value="ECO:0007669"/>
    <property type="project" value="UniProtKB-KW"/>
</dbReference>
<dbReference type="Proteomes" id="UP000189857">
    <property type="component" value="Unassembled WGS sequence"/>
</dbReference>
<evidence type="ECO:0000256" key="11">
    <source>
        <dbReference type="ARBA" id="ARBA00037847"/>
    </source>
</evidence>
<gene>
    <name evidence="12" type="primary">atpF</name>
    <name evidence="15" type="ORF">SAMN02745110_00796</name>
</gene>
<name>A0A1T4LDD8_9FIRM</name>
<dbReference type="InterPro" id="IPR002146">
    <property type="entry name" value="ATP_synth_b/b'su_bac/chlpt"/>
</dbReference>
<dbReference type="GO" id="GO:0012505">
    <property type="term" value="C:endomembrane system"/>
    <property type="evidence" value="ECO:0007669"/>
    <property type="project" value="UniProtKB-SubCell"/>
</dbReference>
<comment type="function">
    <text evidence="12">Component of the F(0) channel, it forms part of the peripheral stalk, linking F(1) to F(0).</text>
</comment>
<evidence type="ECO:0000256" key="2">
    <source>
        <dbReference type="ARBA" id="ARBA00022448"/>
    </source>
</evidence>
<dbReference type="InterPro" id="IPR050059">
    <property type="entry name" value="ATP_synthase_B_chain"/>
</dbReference>
<keyword evidence="5 12" id="KW-0375">Hydrogen ion transport</keyword>
<dbReference type="Pfam" id="PF00430">
    <property type="entry name" value="ATP-synt_B"/>
    <property type="match status" value="1"/>
</dbReference>
<evidence type="ECO:0000256" key="13">
    <source>
        <dbReference type="RuleBase" id="RU003848"/>
    </source>
</evidence>
<keyword evidence="14" id="KW-0175">Coiled coil</keyword>
<dbReference type="GO" id="GO:0046961">
    <property type="term" value="F:proton-transporting ATPase activity, rotational mechanism"/>
    <property type="evidence" value="ECO:0007669"/>
    <property type="project" value="TreeGrafter"/>
</dbReference>
<dbReference type="RefSeq" id="WP_159444076.1">
    <property type="nucleotide sequence ID" value="NZ_CACZYW010000008.1"/>
</dbReference>
<dbReference type="HAMAP" id="MF_01398">
    <property type="entry name" value="ATP_synth_b_bprime"/>
    <property type="match status" value="1"/>
</dbReference>
<comment type="function">
    <text evidence="10 12">F(1)F(0) ATP synthase produces ATP from ADP in the presence of a proton or sodium gradient. F-type ATPases consist of two structural domains, F(1) containing the extramembraneous catalytic core and F(0) containing the membrane proton channel, linked together by a central stalk and a peripheral stalk. During catalysis, ATP synthesis in the catalytic domain of F(1) is coupled via a rotary mechanism of the central stalk subunits to proton translocation.</text>
</comment>
<dbReference type="AlphaFoldDB" id="A0A1T4LDD8"/>
<evidence type="ECO:0000256" key="7">
    <source>
        <dbReference type="ARBA" id="ARBA00023065"/>
    </source>
</evidence>
<keyword evidence="12" id="KW-1003">Cell membrane</keyword>
<feature type="coiled-coil region" evidence="14">
    <location>
        <begin position="43"/>
        <end position="118"/>
    </location>
</feature>
<evidence type="ECO:0000256" key="12">
    <source>
        <dbReference type="HAMAP-Rule" id="MF_01398"/>
    </source>
</evidence>
<organism evidence="15 16">
    <name type="scientific">Eubacterium ruminantium</name>
    <dbReference type="NCBI Taxonomy" id="42322"/>
    <lineage>
        <taxon>Bacteria</taxon>
        <taxon>Bacillati</taxon>
        <taxon>Bacillota</taxon>
        <taxon>Clostridia</taxon>
        <taxon>Eubacteriales</taxon>
        <taxon>Eubacteriaceae</taxon>
        <taxon>Eubacterium</taxon>
    </lineage>
</organism>
<keyword evidence="16" id="KW-1185">Reference proteome</keyword>
<keyword evidence="7 12" id="KW-0406">Ion transport</keyword>
<dbReference type="GO" id="GO:0005886">
    <property type="term" value="C:plasma membrane"/>
    <property type="evidence" value="ECO:0007669"/>
    <property type="project" value="UniProtKB-SubCell"/>
</dbReference>
<accession>A0A1T4LDD8</accession>
<evidence type="ECO:0000256" key="3">
    <source>
        <dbReference type="ARBA" id="ARBA00022547"/>
    </source>
</evidence>
<evidence type="ECO:0000256" key="14">
    <source>
        <dbReference type="SAM" id="Coils"/>
    </source>
</evidence>
<dbReference type="PANTHER" id="PTHR33445:SF2">
    <property type="entry name" value="ATP SYNTHASE SUBUNIT B', CHLOROPLASTIC"/>
    <property type="match status" value="1"/>
</dbReference>
<reference evidence="15 16" key="1">
    <citation type="submission" date="2017-02" db="EMBL/GenBank/DDBJ databases">
        <authorList>
            <person name="Peterson S.W."/>
        </authorList>
    </citation>
    <scope>NUCLEOTIDE SEQUENCE [LARGE SCALE GENOMIC DNA]</scope>
    <source>
        <strain evidence="15 16">ATCC 17233</strain>
    </source>
</reference>
<dbReference type="PANTHER" id="PTHR33445">
    <property type="entry name" value="ATP SYNTHASE SUBUNIT B', CHLOROPLASTIC"/>
    <property type="match status" value="1"/>
</dbReference>
<dbReference type="CDD" id="cd06503">
    <property type="entry name" value="ATP-synt_Fo_b"/>
    <property type="match status" value="1"/>
</dbReference>
<evidence type="ECO:0000313" key="16">
    <source>
        <dbReference type="Proteomes" id="UP000189857"/>
    </source>
</evidence>
<protein>
    <recommendedName>
        <fullName evidence="12">ATP synthase subunit b</fullName>
    </recommendedName>
    <alternativeName>
        <fullName evidence="12">ATP synthase F(0) sector subunit b</fullName>
    </alternativeName>
    <alternativeName>
        <fullName evidence="12">ATPase subunit I</fullName>
    </alternativeName>
    <alternativeName>
        <fullName evidence="12">F-type ATPase subunit b</fullName>
        <shortName evidence="12">F-ATPase subunit b</shortName>
    </alternativeName>
</protein>
<evidence type="ECO:0000256" key="8">
    <source>
        <dbReference type="ARBA" id="ARBA00023136"/>
    </source>
</evidence>
<feature type="transmembrane region" description="Helical" evidence="12">
    <location>
        <begin position="12"/>
        <end position="29"/>
    </location>
</feature>
<dbReference type="EMBL" id="FUXA01000005">
    <property type="protein sequence ID" value="SJZ52567.1"/>
    <property type="molecule type" value="Genomic_DNA"/>
</dbReference>
<keyword evidence="2 12" id="KW-0813">Transport</keyword>
<keyword evidence="3 12" id="KW-0138">CF(0)</keyword>
<evidence type="ECO:0000256" key="6">
    <source>
        <dbReference type="ARBA" id="ARBA00022989"/>
    </source>
</evidence>
<proteinExistence type="inferred from homology"/>
<dbReference type="Gene3D" id="1.20.5.620">
    <property type="entry name" value="F1F0 ATP synthase subunit B, membrane domain"/>
    <property type="match status" value="1"/>
</dbReference>
<evidence type="ECO:0000256" key="10">
    <source>
        <dbReference type="ARBA" id="ARBA00025198"/>
    </source>
</evidence>
<comment type="subunit">
    <text evidence="12">F-type ATPases have 2 components, F(1) - the catalytic core - and F(0) - the membrane proton channel. F(1) has five subunits: alpha(3), beta(3), gamma(1), delta(1), epsilon(1). F(0) has three main subunits: a(1), b(2) and c(10-14). The alpha and beta chains form an alternating ring which encloses part of the gamma chain. F(1) is attached to F(0) by a central stalk formed by the gamma and epsilon chains, while a peripheral stalk is formed by the delta and b chains.</text>
</comment>
<evidence type="ECO:0000313" key="15">
    <source>
        <dbReference type="EMBL" id="SJZ52567.1"/>
    </source>
</evidence>
<evidence type="ECO:0000256" key="4">
    <source>
        <dbReference type="ARBA" id="ARBA00022692"/>
    </source>
</evidence>
<dbReference type="GO" id="GO:0046933">
    <property type="term" value="F:proton-transporting ATP synthase activity, rotational mechanism"/>
    <property type="evidence" value="ECO:0007669"/>
    <property type="project" value="UniProtKB-UniRule"/>
</dbReference>
<evidence type="ECO:0000256" key="5">
    <source>
        <dbReference type="ARBA" id="ARBA00022781"/>
    </source>
</evidence>